<proteinExistence type="predicted"/>
<organism evidence="1">
    <name type="scientific">freshwater metagenome</name>
    <dbReference type="NCBI Taxonomy" id="449393"/>
    <lineage>
        <taxon>unclassified sequences</taxon>
        <taxon>metagenomes</taxon>
        <taxon>ecological metagenomes</taxon>
    </lineage>
</organism>
<evidence type="ECO:0000313" key="1">
    <source>
        <dbReference type="EMBL" id="CAB4773324.1"/>
    </source>
</evidence>
<accession>A0A6J6VP68</accession>
<dbReference type="EMBL" id="CAEZZR010000052">
    <property type="protein sequence ID" value="CAB4773324.1"/>
    <property type="molecule type" value="Genomic_DNA"/>
</dbReference>
<gene>
    <name evidence="1" type="ORF">UFOPK2907_00680</name>
</gene>
<reference evidence="1" key="1">
    <citation type="submission" date="2020-05" db="EMBL/GenBank/DDBJ databases">
        <authorList>
            <person name="Chiriac C."/>
            <person name="Salcher M."/>
            <person name="Ghai R."/>
            <person name="Kavagutti S V."/>
        </authorList>
    </citation>
    <scope>NUCLEOTIDE SEQUENCE</scope>
</reference>
<sequence>MNPQLPAGFEFSCNENLTSLDVIGFPSENFTPARSLNVQVNPSFDADHDVARLGFKLLASCAGSKRVSKISSTTQIPALSGGMLGVKLDSRSPRKIVKFPPLTGDAAEAPCENVNDAGSTSANATAPTKTFLEIFFMPN</sequence>
<name>A0A6J6VP68_9ZZZZ</name>
<dbReference type="AlphaFoldDB" id="A0A6J6VP68"/>
<protein>
    <submittedName>
        <fullName evidence="1">Unannotated protein</fullName>
    </submittedName>
</protein>